<dbReference type="AlphaFoldDB" id="A0A0F8YVV6"/>
<evidence type="ECO:0000259" key="2">
    <source>
        <dbReference type="Pfam" id="PF01408"/>
    </source>
</evidence>
<evidence type="ECO:0000313" key="4">
    <source>
        <dbReference type="EMBL" id="KKK85577.1"/>
    </source>
</evidence>
<name>A0A0F8YVV6_9ZZZZ</name>
<gene>
    <name evidence="4" type="ORF">LCGC14_2771910</name>
</gene>
<evidence type="ECO:0000259" key="3">
    <source>
        <dbReference type="Pfam" id="PF22725"/>
    </source>
</evidence>
<feature type="non-terminal residue" evidence="4">
    <location>
        <position position="188"/>
    </location>
</feature>
<sequence length="188" mass="21135">MINVGLIGTGYIGPIHLDALSRIEGISVKAVCDINESLAERTAKKYNIPKWCNNHIDIINDDDIHVIHNCATNRFHYGITKAALERDKHVLSEKPLAMDLIEAGELVELAEKKGLVTGVDFCYRYYPVVQEMAVRIKKGDLGKVRIVAGTYFQDWLSNPTDYSWRLEKSESGDSNITADLGSHWFDLV</sequence>
<dbReference type="PANTHER" id="PTHR43818">
    <property type="entry name" value="BCDNA.GH03377"/>
    <property type="match status" value="1"/>
</dbReference>
<dbReference type="PANTHER" id="PTHR43818:SF11">
    <property type="entry name" value="BCDNA.GH03377"/>
    <property type="match status" value="1"/>
</dbReference>
<comment type="caution">
    <text evidence="4">The sequence shown here is derived from an EMBL/GenBank/DDBJ whole genome shotgun (WGS) entry which is preliminary data.</text>
</comment>
<dbReference type="EMBL" id="LAZR01051244">
    <property type="protein sequence ID" value="KKK85577.1"/>
    <property type="molecule type" value="Genomic_DNA"/>
</dbReference>
<dbReference type="InterPro" id="IPR050463">
    <property type="entry name" value="Gfo/Idh/MocA_oxidrdct_glycsds"/>
</dbReference>
<feature type="domain" description="Gfo/Idh/MocA-like oxidoreductase N-terminal" evidence="2">
    <location>
        <begin position="2"/>
        <end position="121"/>
    </location>
</feature>
<feature type="domain" description="GFO/IDH/MocA-like oxidoreductase" evidence="3">
    <location>
        <begin position="130"/>
        <end position="188"/>
    </location>
</feature>
<keyword evidence="1" id="KW-0560">Oxidoreductase</keyword>
<organism evidence="4">
    <name type="scientific">marine sediment metagenome</name>
    <dbReference type="NCBI Taxonomy" id="412755"/>
    <lineage>
        <taxon>unclassified sequences</taxon>
        <taxon>metagenomes</taxon>
        <taxon>ecological metagenomes</taxon>
    </lineage>
</organism>
<dbReference type="SUPFAM" id="SSF51735">
    <property type="entry name" value="NAD(P)-binding Rossmann-fold domains"/>
    <property type="match status" value="1"/>
</dbReference>
<dbReference type="Gene3D" id="3.40.50.720">
    <property type="entry name" value="NAD(P)-binding Rossmann-like Domain"/>
    <property type="match status" value="1"/>
</dbReference>
<accession>A0A0F8YVV6</accession>
<dbReference type="Gene3D" id="3.30.360.10">
    <property type="entry name" value="Dihydrodipicolinate Reductase, domain 2"/>
    <property type="match status" value="1"/>
</dbReference>
<evidence type="ECO:0000256" key="1">
    <source>
        <dbReference type="ARBA" id="ARBA00023002"/>
    </source>
</evidence>
<dbReference type="InterPro" id="IPR000683">
    <property type="entry name" value="Gfo/Idh/MocA-like_OxRdtase_N"/>
</dbReference>
<proteinExistence type="predicted"/>
<dbReference type="InterPro" id="IPR055170">
    <property type="entry name" value="GFO_IDH_MocA-like_dom"/>
</dbReference>
<protein>
    <submittedName>
        <fullName evidence="4">Uncharacterized protein</fullName>
    </submittedName>
</protein>
<reference evidence="4" key="1">
    <citation type="journal article" date="2015" name="Nature">
        <title>Complex archaea that bridge the gap between prokaryotes and eukaryotes.</title>
        <authorList>
            <person name="Spang A."/>
            <person name="Saw J.H."/>
            <person name="Jorgensen S.L."/>
            <person name="Zaremba-Niedzwiedzka K."/>
            <person name="Martijn J."/>
            <person name="Lind A.E."/>
            <person name="van Eijk R."/>
            <person name="Schleper C."/>
            <person name="Guy L."/>
            <person name="Ettema T.J."/>
        </authorList>
    </citation>
    <scope>NUCLEOTIDE SEQUENCE</scope>
</reference>
<dbReference type="Pfam" id="PF22725">
    <property type="entry name" value="GFO_IDH_MocA_C3"/>
    <property type="match status" value="1"/>
</dbReference>
<dbReference type="Pfam" id="PF01408">
    <property type="entry name" value="GFO_IDH_MocA"/>
    <property type="match status" value="1"/>
</dbReference>
<dbReference type="GO" id="GO:0000166">
    <property type="term" value="F:nucleotide binding"/>
    <property type="evidence" value="ECO:0007669"/>
    <property type="project" value="InterPro"/>
</dbReference>
<dbReference type="InterPro" id="IPR036291">
    <property type="entry name" value="NAD(P)-bd_dom_sf"/>
</dbReference>
<dbReference type="GO" id="GO:0016491">
    <property type="term" value="F:oxidoreductase activity"/>
    <property type="evidence" value="ECO:0007669"/>
    <property type="project" value="UniProtKB-KW"/>
</dbReference>